<dbReference type="FunFam" id="3.20.20.80:FF:000135">
    <property type="entry name" value="Beta-galactosidase, putative, bgl35A"/>
    <property type="match status" value="1"/>
</dbReference>
<reference evidence="7 9" key="2">
    <citation type="submission" date="2020-02" db="EMBL/GenBank/DDBJ databases">
        <title>Genome sequence of Parvularcula flava strain NH6-79.</title>
        <authorList>
            <person name="Abdul Karim M.H."/>
            <person name="Lam M.Q."/>
            <person name="Chen S.J."/>
            <person name="Yahya A."/>
            <person name="Shahir S."/>
            <person name="Shamsir M.S."/>
            <person name="Chong C.S."/>
        </authorList>
    </citation>
    <scope>NUCLEOTIDE SEQUENCE [LARGE SCALE GENOMIC DNA]</scope>
    <source>
        <strain evidence="7 9">NH6-79</strain>
    </source>
</reference>
<dbReference type="Pfam" id="PF18120">
    <property type="entry name" value="DUF5597"/>
    <property type="match status" value="1"/>
</dbReference>
<feature type="chain" id="PRO_5035182652" evidence="3">
    <location>
        <begin position="21"/>
        <end position="558"/>
    </location>
</feature>
<keyword evidence="9" id="KW-1185">Reference proteome</keyword>
<evidence type="ECO:0000259" key="4">
    <source>
        <dbReference type="Pfam" id="PF02449"/>
    </source>
</evidence>
<dbReference type="RefSeq" id="WP_166426617.1">
    <property type="nucleotide sequence ID" value="NZ_BMGZ01000006.1"/>
</dbReference>
<accession>A0A8J3ESC0</accession>
<evidence type="ECO:0000313" key="9">
    <source>
        <dbReference type="Proteomes" id="UP000818603"/>
    </source>
</evidence>
<dbReference type="EMBL" id="BMGZ01000006">
    <property type="protein sequence ID" value="GGI02178.1"/>
    <property type="molecule type" value="Genomic_DNA"/>
</dbReference>
<comment type="caution">
    <text evidence="6">The sequence shown here is derived from an EMBL/GenBank/DDBJ whole genome shotgun (WGS) entry which is preliminary data.</text>
</comment>
<evidence type="ECO:0000256" key="1">
    <source>
        <dbReference type="ARBA" id="ARBA00022801"/>
    </source>
</evidence>
<dbReference type="InterPro" id="IPR040719">
    <property type="entry name" value="DUF5597"/>
</dbReference>
<dbReference type="EMBL" id="VCJR02000007">
    <property type="protein sequence ID" value="NHK29662.1"/>
    <property type="molecule type" value="Genomic_DNA"/>
</dbReference>
<dbReference type="GO" id="GO:0009341">
    <property type="term" value="C:beta-galactosidase complex"/>
    <property type="evidence" value="ECO:0007669"/>
    <property type="project" value="InterPro"/>
</dbReference>
<evidence type="ECO:0000313" key="7">
    <source>
        <dbReference type="EMBL" id="NHK29662.1"/>
    </source>
</evidence>
<keyword evidence="1" id="KW-0378">Hydrolase</keyword>
<dbReference type="GO" id="GO:0005975">
    <property type="term" value="P:carbohydrate metabolic process"/>
    <property type="evidence" value="ECO:0007669"/>
    <property type="project" value="InterPro"/>
</dbReference>
<evidence type="ECO:0000256" key="2">
    <source>
        <dbReference type="ARBA" id="ARBA00023295"/>
    </source>
</evidence>
<reference evidence="6" key="1">
    <citation type="journal article" date="2014" name="Int. J. Syst. Evol. Microbiol.">
        <title>Complete genome sequence of Corynebacterium casei LMG S-19264T (=DSM 44701T), isolated from a smear-ripened cheese.</title>
        <authorList>
            <consortium name="US DOE Joint Genome Institute (JGI-PGF)"/>
            <person name="Walter F."/>
            <person name="Albersmeier A."/>
            <person name="Kalinowski J."/>
            <person name="Ruckert C."/>
        </authorList>
    </citation>
    <scope>NUCLEOTIDE SEQUENCE</scope>
    <source>
        <strain evidence="6">CGMCC 1.14984</strain>
    </source>
</reference>
<sequence>MPKILMIFAALFFMTVSPQAADRAGGTSMPQFRYDDGRAALFVDGQPFLMLCAQTNNSSNYPAALDSVWEMVDRLGANTLQIPVAWEQVEPVEGQYDFSFVDMLVEQARERGVRFVPLWFGAFKNTSPSYSPAWVKLDNERFPRMVRPDGDNHYALSPHTPELLEVEKKAFIAFMQHLKKVDPQHTVIMVQVENEVGVYGLVRDHSTYATSLFERDIPASLAEAMNVEEGSWQRAFGEDADEYFTAYGFARYTGELAEAGRAVYDLPMYTNAALRHPTAPAKPGQYATGGPTFNVLDIWKAGAPAIDMLSPDIYLPGSEDYSNVLDQYQRTDNALFVSETGANSSYPRYFFEVIGRGAVGFSPFGIDDDAYKGIPRDVPGYEHDAIEEFAKNYRLLGDAAGEWARLGYENGIWGAGRPDDNSDRLLDLGQWQGEISFDEWPFGYRAWSAPDAEGLKDPDDFPNAGVIVAKMDDDRYLVTGRNARIEFTADEDDQPGRKAIIVSADEVMYENGAWVFQRRWNGDQTDYGLNFTDLQKIFIVTLGSYEARNESRSLPKSY</sequence>
<feature type="domain" description="DUF5597" evidence="5">
    <location>
        <begin position="389"/>
        <end position="531"/>
    </location>
</feature>
<name>A0A8J3ESC0_9PROT</name>
<dbReference type="AlphaFoldDB" id="A0A8J3ESC0"/>
<keyword evidence="3" id="KW-0732">Signal</keyword>
<dbReference type="Proteomes" id="UP000818603">
    <property type="component" value="Unassembled WGS sequence"/>
</dbReference>
<evidence type="ECO:0000313" key="8">
    <source>
        <dbReference type="Proteomes" id="UP000621856"/>
    </source>
</evidence>
<dbReference type="SUPFAM" id="SSF51445">
    <property type="entry name" value="(Trans)glycosidases"/>
    <property type="match status" value="1"/>
</dbReference>
<evidence type="ECO:0000259" key="5">
    <source>
        <dbReference type="Pfam" id="PF18120"/>
    </source>
</evidence>
<proteinExistence type="predicted"/>
<dbReference type="GO" id="GO:0004565">
    <property type="term" value="F:beta-galactosidase activity"/>
    <property type="evidence" value="ECO:0007669"/>
    <property type="project" value="InterPro"/>
</dbReference>
<dbReference type="Gene3D" id="3.20.20.80">
    <property type="entry name" value="Glycosidases"/>
    <property type="match status" value="1"/>
</dbReference>
<dbReference type="InterPro" id="IPR013529">
    <property type="entry name" value="Glyco_hydro_42_N"/>
</dbReference>
<dbReference type="Pfam" id="PF02449">
    <property type="entry name" value="Glyco_hydro_42"/>
    <property type="match status" value="1"/>
</dbReference>
<feature type="domain" description="Glycoside hydrolase family 42 N-terminal" evidence="4">
    <location>
        <begin position="70"/>
        <end position="215"/>
    </location>
</feature>
<dbReference type="Proteomes" id="UP000621856">
    <property type="component" value="Unassembled WGS sequence"/>
</dbReference>
<feature type="signal peptide" evidence="3">
    <location>
        <begin position="1"/>
        <end position="20"/>
    </location>
</feature>
<evidence type="ECO:0000256" key="3">
    <source>
        <dbReference type="SAM" id="SignalP"/>
    </source>
</evidence>
<keyword evidence="2" id="KW-0326">Glycosidase</keyword>
<reference evidence="6" key="3">
    <citation type="submission" date="2020-09" db="EMBL/GenBank/DDBJ databases">
        <authorList>
            <person name="Sun Q."/>
            <person name="Zhou Y."/>
        </authorList>
    </citation>
    <scope>NUCLEOTIDE SEQUENCE</scope>
    <source>
        <strain evidence="6">CGMCC 1.14984</strain>
    </source>
</reference>
<dbReference type="Gene3D" id="2.60.220.20">
    <property type="entry name" value="putative beta-Galactosidase from caulobacter crescentus"/>
    <property type="match status" value="1"/>
</dbReference>
<evidence type="ECO:0000313" key="6">
    <source>
        <dbReference type="EMBL" id="GGI02178.1"/>
    </source>
</evidence>
<protein>
    <submittedName>
        <fullName evidence="6">Beta-galactosidase</fullName>
    </submittedName>
</protein>
<organism evidence="6 8">
    <name type="scientific">Aquisalinus luteolus</name>
    <dbReference type="NCBI Taxonomy" id="1566827"/>
    <lineage>
        <taxon>Bacteria</taxon>
        <taxon>Pseudomonadati</taxon>
        <taxon>Pseudomonadota</taxon>
        <taxon>Alphaproteobacteria</taxon>
        <taxon>Parvularculales</taxon>
        <taxon>Parvularculaceae</taxon>
        <taxon>Aquisalinus</taxon>
    </lineage>
</organism>
<gene>
    <name evidence="7" type="ORF">FF098_017280</name>
    <name evidence="6" type="ORF">GCM10011355_34570</name>
</gene>
<dbReference type="InterPro" id="IPR017853">
    <property type="entry name" value="GH"/>
</dbReference>